<evidence type="ECO:0000256" key="8">
    <source>
        <dbReference type="ARBA" id="ARBA00022723"/>
    </source>
</evidence>
<keyword evidence="10 13" id="KW-0408">Iron</keyword>
<dbReference type="InterPro" id="IPR007828">
    <property type="entry name" value="Inositol_oxygenase"/>
</dbReference>
<comment type="cofactor">
    <cofactor evidence="13 14">
        <name>Fe cation</name>
        <dbReference type="ChEBI" id="CHEBI:24875"/>
    </cofactor>
    <text evidence="13 14">Binds 2 iron ions per subunit.</text>
</comment>
<evidence type="ECO:0000256" key="7">
    <source>
        <dbReference type="ARBA" id="ARBA00022644"/>
    </source>
</evidence>
<dbReference type="GO" id="GO:0005506">
    <property type="term" value="F:iron ion binding"/>
    <property type="evidence" value="ECO:0007669"/>
    <property type="project" value="InterPro"/>
</dbReference>
<sequence>MTLQEAVAVPCKGVSATKAASVNEENGAINGSSLLEVEQGFIVPDHNAFGNSFRDYLKESERKAGVEEFYRNHHLNQTFEVATKKKEEYSKLNRAEMSIWECFELLNHFVDASDPDLDEPQIEHLLQTAEAIRKDYPNEDWLHLTALIHVNSPLAAASKIWRAASMVTPITHRKFLEVNPDSSNPVYSTKLGIYKENCGLENVTMTWGHDEYMYLVAKENKTTLPPVALYIIRFHSFASLYTHGAYTSLMDDKDKEMLEWLKIFAWVAQYHIQIF</sequence>
<dbReference type="GO" id="GO:0019853">
    <property type="term" value="P:L-ascorbic acid biosynthetic process"/>
    <property type="evidence" value="ECO:0007669"/>
    <property type="project" value="UniProtKB-KW"/>
</dbReference>
<evidence type="ECO:0000256" key="14">
    <source>
        <dbReference type="RuleBase" id="RU367039"/>
    </source>
</evidence>
<evidence type="ECO:0000256" key="3">
    <source>
        <dbReference type="ARBA" id="ARBA00005286"/>
    </source>
</evidence>
<feature type="binding site" evidence="13">
    <location>
        <position position="235"/>
    </location>
    <ligand>
        <name>Fe cation</name>
        <dbReference type="ChEBI" id="CHEBI:24875"/>
        <label>1</label>
    </ligand>
</feature>
<comment type="subcellular location">
    <subcellularLocation>
        <location evidence="1 14">Cytoplasm</location>
    </subcellularLocation>
</comment>
<accession>A0AAV7F9G6</accession>
<evidence type="ECO:0000256" key="10">
    <source>
        <dbReference type="ARBA" id="ARBA00023004"/>
    </source>
</evidence>
<dbReference type="GO" id="GO:0005737">
    <property type="term" value="C:cytoplasm"/>
    <property type="evidence" value="ECO:0007669"/>
    <property type="project" value="UniProtKB-SubCell"/>
</dbReference>
<evidence type="ECO:0000313" key="16">
    <source>
        <dbReference type="Proteomes" id="UP000825729"/>
    </source>
</evidence>
<evidence type="ECO:0000256" key="5">
    <source>
        <dbReference type="ARBA" id="ARBA00019269"/>
    </source>
</evidence>
<feature type="binding site" evidence="13">
    <location>
        <position position="149"/>
    </location>
    <ligand>
        <name>Fe cation</name>
        <dbReference type="ChEBI" id="CHEBI:24875"/>
        <label>1</label>
    </ligand>
</feature>
<reference evidence="15 16" key="1">
    <citation type="submission" date="2021-07" db="EMBL/GenBank/DDBJ databases">
        <title>The Aristolochia fimbriata genome: insights into angiosperm evolution, floral development and chemical biosynthesis.</title>
        <authorList>
            <person name="Jiao Y."/>
        </authorList>
    </citation>
    <scope>NUCLEOTIDE SEQUENCE [LARGE SCALE GENOMIC DNA]</scope>
    <source>
        <strain evidence="15">IBCAS-2021</strain>
        <tissue evidence="15">Leaf</tissue>
    </source>
</reference>
<evidence type="ECO:0000256" key="9">
    <source>
        <dbReference type="ARBA" id="ARBA00023002"/>
    </source>
</evidence>
<dbReference type="EMBL" id="JAINDJ010000002">
    <property type="protein sequence ID" value="KAG9456895.1"/>
    <property type="molecule type" value="Genomic_DNA"/>
</dbReference>
<feature type="binding site" evidence="13">
    <location>
        <position position="209"/>
    </location>
    <ligand>
        <name>Fe cation</name>
        <dbReference type="ChEBI" id="CHEBI:24875"/>
        <label>1</label>
    </ligand>
</feature>
<evidence type="ECO:0000256" key="12">
    <source>
        <dbReference type="ARBA" id="ARBA00048271"/>
    </source>
</evidence>
<dbReference type="PANTHER" id="PTHR12588">
    <property type="entry name" value="MYOINOSITOL OXYGENASE"/>
    <property type="match status" value="1"/>
</dbReference>
<comment type="catalytic activity">
    <reaction evidence="12 14">
        <text>myo-inositol + O2 = D-glucuronate + H2O + H(+)</text>
        <dbReference type="Rhea" id="RHEA:23696"/>
        <dbReference type="ChEBI" id="CHEBI:15377"/>
        <dbReference type="ChEBI" id="CHEBI:15378"/>
        <dbReference type="ChEBI" id="CHEBI:15379"/>
        <dbReference type="ChEBI" id="CHEBI:17268"/>
        <dbReference type="ChEBI" id="CHEBI:58720"/>
        <dbReference type="EC" id="1.13.99.1"/>
    </reaction>
</comment>
<evidence type="ECO:0000256" key="1">
    <source>
        <dbReference type="ARBA" id="ARBA00004496"/>
    </source>
</evidence>
<keyword evidence="6 14" id="KW-0963">Cytoplasm</keyword>
<name>A0AAV7F9G6_ARIFI</name>
<evidence type="ECO:0000256" key="4">
    <source>
        <dbReference type="ARBA" id="ARBA00011919"/>
    </source>
</evidence>
<keyword evidence="16" id="KW-1185">Reference proteome</keyword>
<protein>
    <recommendedName>
        <fullName evidence="5 14">Inositol oxygenase</fullName>
        <ecNumber evidence="4 14">1.13.99.1</ecNumber>
    </recommendedName>
    <alternativeName>
        <fullName evidence="11 14">Myo-inositol oxygenase</fullName>
    </alternativeName>
</protein>
<proteinExistence type="inferred from homology"/>
<dbReference type="GO" id="GO:0019310">
    <property type="term" value="P:inositol catabolic process"/>
    <property type="evidence" value="ECO:0007669"/>
    <property type="project" value="UniProtKB-UniRule"/>
</dbReference>
<dbReference type="AlphaFoldDB" id="A0AAV7F9G6"/>
<evidence type="ECO:0000256" key="6">
    <source>
        <dbReference type="ARBA" id="ARBA00022490"/>
    </source>
</evidence>
<evidence type="ECO:0000256" key="13">
    <source>
        <dbReference type="PIRSR" id="PIRSR607828-2"/>
    </source>
</evidence>
<evidence type="ECO:0000256" key="2">
    <source>
        <dbReference type="ARBA" id="ARBA00005167"/>
    </source>
</evidence>
<feature type="binding site" evidence="13">
    <location>
        <position position="124"/>
    </location>
    <ligand>
        <name>Fe cation</name>
        <dbReference type="ChEBI" id="CHEBI:24875"/>
        <label>1</label>
    </ligand>
</feature>
<evidence type="ECO:0000313" key="15">
    <source>
        <dbReference type="EMBL" id="KAG9456895.1"/>
    </source>
</evidence>
<comment type="caution">
    <text evidence="15">The sequence shown here is derived from an EMBL/GenBank/DDBJ whole genome shotgun (WGS) entry which is preliminary data.</text>
</comment>
<dbReference type="SUPFAM" id="SSF109604">
    <property type="entry name" value="HD-domain/PDEase-like"/>
    <property type="match status" value="1"/>
</dbReference>
<keyword evidence="9 14" id="KW-0560">Oxidoreductase</keyword>
<comment type="pathway">
    <text evidence="2 14">Polyol metabolism; myo-inositol degradation into D-glucuronate; D-glucuronate from myo-inositol: step 1/1.</text>
</comment>
<gene>
    <name evidence="15" type="ORF">H6P81_001403</name>
</gene>
<dbReference type="PANTHER" id="PTHR12588:SF0">
    <property type="entry name" value="INOSITOL OXYGENASE"/>
    <property type="match status" value="1"/>
</dbReference>
<organism evidence="15 16">
    <name type="scientific">Aristolochia fimbriata</name>
    <name type="common">White veined hardy Dutchman's pipe vine</name>
    <dbReference type="NCBI Taxonomy" id="158543"/>
    <lineage>
        <taxon>Eukaryota</taxon>
        <taxon>Viridiplantae</taxon>
        <taxon>Streptophyta</taxon>
        <taxon>Embryophyta</taxon>
        <taxon>Tracheophyta</taxon>
        <taxon>Spermatophyta</taxon>
        <taxon>Magnoliopsida</taxon>
        <taxon>Magnoliidae</taxon>
        <taxon>Piperales</taxon>
        <taxon>Aristolochiaceae</taxon>
        <taxon>Aristolochia</taxon>
    </lineage>
</organism>
<comment type="similarity">
    <text evidence="3 14">Belongs to the myo-inositol oxygenase family.</text>
</comment>
<dbReference type="Proteomes" id="UP000825729">
    <property type="component" value="Unassembled WGS sequence"/>
</dbReference>
<keyword evidence="8 13" id="KW-0479">Metal-binding</keyword>
<dbReference type="EC" id="1.13.99.1" evidence="4 14"/>
<evidence type="ECO:0000256" key="11">
    <source>
        <dbReference type="ARBA" id="ARBA00029668"/>
    </source>
</evidence>
<keyword evidence="7" id="KW-0060">Ascorbate biosynthesis</keyword>
<dbReference type="Pfam" id="PF05153">
    <property type="entry name" value="MIOX"/>
    <property type="match status" value="1"/>
</dbReference>
<dbReference type="GO" id="GO:0050113">
    <property type="term" value="F:inositol oxygenase activity"/>
    <property type="evidence" value="ECO:0007669"/>
    <property type="project" value="UniProtKB-UniRule"/>
</dbReference>